<sequence>MNHPFQSFQEKSEHVVESNLEPVVEAVEEKPLDAPLEPMPTKPTLEVPQSPRKLTPMPKDLAPVHPAIKV</sequence>
<dbReference type="EMBL" id="UYYB01098471">
    <property type="protein sequence ID" value="VDM77118.1"/>
    <property type="molecule type" value="Genomic_DNA"/>
</dbReference>
<gene>
    <name evidence="2" type="ORF">SVUK_LOCUS12116</name>
</gene>
<name>A0A3P7LD50_STRVU</name>
<organism evidence="2 3">
    <name type="scientific">Strongylus vulgaris</name>
    <name type="common">Blood worm</name>
    <dbReference type="NCBI Taxonomy" id="40348"/>
    <lineage>
        <taxon>Eukaryota</taxon>
        <taxon>Metazoa</taxon>
        <taxon>Ecdysozoa</taxon>
        <taxon>Nematoda</taxon>
        <taxon>Chromadorea</taxon>
        <taxon>Rhabditida</taxon>
        <taxon>Rhabditina</taxon>
        <taxon>Rhabditomorpha</taxon>
        <taxon>Strongyloidea</taxon>
        <taxon>Strongylidae</taxon>
        <taxon>Strongylus</taxon>
    </lineage>
</organism>
<reference evidence="2 3" key="1">
    <citation type="submission" date="2018-11" db="EMBL/GenBank/DDBJ databases">
        <authorList>
            <consortium name="Pathogen Informatics"/>
        </authorList>
    </citation>
    <scope>NUCLEOTIDE SEQUENCE [LARGE SCALE GENOMIC DNA]</scope>
</reference>
<evidence type="ECO:0000256" key="1">
    <source>
        <dbReference type="SAM" id="MobiDB-lite"/>
    </source>
</evidence>
<proteinExistence type="predicted"/>
<dbReference type="AlphaFoldDB" id="A0A3P7LD50"/>
<accession>A0A3P7LD50</accession>
<protein>
    <submittedName>
        <fullName evidence="2">Uncharacterized protein</fullName>
    </submittedName>
</protein>
<keyword evidence="3" id="KW-1185">Reference proteome</keyword>
<evidence type="ECO:0000313" key="3">
    <source>
        <dbReference type="Proteomes" id="UP000270094"/>
    </source>
</evidence>
<dbReference type="Proteomes" id="UP000270094">
    <property type="component" value="Unassembled WGS sequence"/>
</dbReference>
<feature type="region of interest" description="Disordered" evidence="1">
    <location>
        <begin position="31"/>
        <end position="70"/>
    </location>
</feature>
<evidence type="ECO:0000313" key="2">
    <source>
        <dbReference type="EMBL" id="VDM77118.1"/>
    </source>
</evidence>